<evidence type="ECO:0000313" key="3">
    <source>
        <dbReference type="Proteomes" id="UP001341840"/>
    </source>
</evidence>
<reference evidence="2 3" key="1">
    <citation type="journal article" date="2023" name="Plants (Basel)">
        <title>Bridging the Gap: Combining Genomics and Transcriptomics Approaches to Understand Stylosanthes scabra, an Orphan Legume from the Brazilian Caatinga.</title>
        <authorList>
            <person name="Ferreira-Neto J.R.C."/>
            <person name="da Silva M.D."/>
            <person name="Binneck E."/>
            <person name="de Melo N.F."/>
            <person name="da Silva R.H."/>
            <person name="de Melo A.L.T.M."/>
            <person name="Pandolfi V."/>
            <person name="Bustamante F.O."/>
            <person name="Brasileiro-Vidal A.C."/>
            <person name="Benko-Iseppon A.M."/>
        </authorList>
    </citation>
    <scope>NUCLEOTIDE SEQUENCE [LARGE SCALE GENOMIC DNA]</scope>
    <source>
        <tissue evidence="2">Leaves</tissue>
    </source>
</reference>
<organism evidence="2 3">
    <name type="scientific">Stylosanthes scabra</name>
    <dbReference type="NCBI Taxonomy" id="79078"/>
    <lineage>
        <taxon>Eukaryota</taxon>
        <taxon>Viridiplantae</taxon>
        <taxon>Streptophyta</taxon>
        <taxon>Embryophyta</taxon>
        <taxon>Tracheophyta</taxon>
        <taxon>Spermatophyta</taxon>
        <taxon>Magnoliopsida</taxon>
        <taxon>eudicotyledons</taxon>
        <taxon>Gunneridae</taxon>
        <taxon>Pentapetalae</taxon>
        <taxon>rosids</taxon>
        <taxon>fabids</taxon>
        <taxon>Fabales</taxon>
        <taxon>Fabaceae</taxon>
        <taxon>Papilionoideae</taxon>
        <taxon>50 kb inversion clade</taxon>
        <taxon>dalbergioids sensu lato</taxon>
        <taxon>Dalbergieae</taxon>
        <taxon>Pterocarpus clade</taxon>
        <taxon>Stylosanthes</taxon>
    </lineage>
</organism>
<name>A0ABU6ZXM9_9FABA</name>
<feature type="compositionally biased region" description="Polar residues" evidence="1">
    <location>
        <begin position="24"/>
        <end position="36"/>
    </location>
</feature>
<dbReference type="EMBL" id="JASCZI010275383">
    <property type="protein sequence ID" value="MED6226471.1"/>
    <property type="molecule type" value="Genomic_DNA"/>
</dbReference>
<feature type="compositionally biased region" description="Basic and acidic residues" evidence="1">
    <location>
        <begin position="1"/>
        <end position="23"/>
    </location>
</feature>
<feature type="non-terminal residue" evidence="2">
    <location>
        <position position="1"/>
    </location>
</feature>
<proteinExistence type="predicted"/>
<feature type="region of interest" description="Disordered" evidence="1">
    <location>
        <begin position="1"/>
        <end position="36"/>
    </location>
</feature>
<keyword evidence="3" id="KW-1185">Reference proteome</keyword>
<evidence type="ECO:0000313" key="2">
    <source>
        <dbReference type="EMBL" id="MED6226471.1"/>
    </source>
</evidence>
<gene>
    <name evidence="2" type="ORF">PIB30_104099</name>
</gene>
<evidence type="ECO:0000256" key="1">
    <source>
        <dbReference type="SAM" id="MobiDB-lite"/>
    </source>
</evidence>
<dbReference type="Proteomes" id="UP001341840">
    <property type="component" value="Unassembled WGS sequence"/>
</dbReference>
<protein>
    <submittedName>
        <fullName evidence="2">Uncharacterized protein</fullName>
    </submittedName>
</protein>
<accession>A0ABU6ZXM9</accession>
<sequence>NLKVDGRGTRSSKNKPDTNDVHKSGQSNCNDAAKPSQMNTSDFVEFKNQNIEGLSVYPTFSGFSMPPYNAYNGVPVYQSYSPYYYNVSNGINSGIVEYLILKKIESDIAVLFLLFLVYGENMLN</sequence>
<comment type="caution">
    <text evidence="2">The sequence shown here is derived from an EMBL/GenBank/DDBJ whole genome shotgun (WGS) entry which is preliminary data.</text>
</comment>